<dbReference type="Proteomes" id="UP000599437">
    <property type="component" value="Unassembled WGS sequence"/>
</dbReference>
<organism evidence="2 3">
    <name type="scientific">Streptomyces chryseus</name>
    <dbReference type="NCBI Taxonomy" id="68186"/>
    <lineage>
        <taxon>Bacteria</taxon>
        <taxon>Bacillati</taxon>
        <taxon>Actinomycetota</taxon>
        <taxon>Actinomycetes</taxon>
        <taxon>Kitasatosporales</taxon>
        <taxon>Streptomycetaceae</taxon>
        <taxon>Streptomyces</taxon>
    </lineage>
</organism>
<dbReference type="RefSeq" id="WP_138897385.1">
    <property type="nucleotide sequence ID" value="NZ_BMVO01000051.1"/>
</dbReference>
<comment type="caution">
    <text evidence="2">The sequence shown here is derived from an EMBL/GenBank/DDBJ whole genome shotgun (WGS) entry which is preliminary data.</text>
</comment>
<dbReference type="PANTHER" id="PTHR46696">
    <property type="entry name" value="P450, PUTATIVE (EUROFUNG)-RELATED"/>
    <property type="match status" value="1"/>
</dbReference>
<gene>
    <name evidence="2" type="ORF">GCM10010346_65830</name>
</gene>
<sequence length="446" mass="45968">MSPAPTTDDPATVGRRLQLTRATQWFAGTMDDPYALLLRAETTDPAPYEERIRAHGPLFRSELPDTWVTASRAVADEVIAAPAFDWLTADGRRPGARELPLSGTALDADRARCERYGAFTAWGGPLMPAPHGAALRESAERLAHVLLDGVAAALADGATADLVDAYARRLPALVLRDQLGVPGESAAAFDEALAGCRRTLDSVLCPQLLPDAVAGARAESELTAVLASALGGTPVGREPDAVAAARTLAVGAAEPATTLIANAVQELLAHPGQWAALAQDPALAAAAVTETLRVAPPVRLEWRAAREDTEVAGERIPAHGRVVILVAAVNRDPAGHDGIPASGNGVPPASGSGGGHIRTAPFDLARPEPVPGPFGLPGDLHFSLAGPLVRAVAEAALGALAVRLPGLRATGPAVRRRRSPVLHGHARLPVAAAPAARTPTATAARN</sequence>
<evidence type="ECO:0000256" key="1">
    <source>
        <dbReference type="ARBA" id="ARBA00010617"/>
    </source>
</evidence>
<dbReference type="Gene3D" id="1.10.630.10">
    <property type="entry name" value="Cytochrome P450"/>
    <property type="match status" value="1"/>
</dbReference>
<dbReference type="PRINTS" id="PR00359">
    <property type="entry name" value="BP450"/>
</dbReference>
<keyword evidence="3" id="KW-1185">Reference proteome</keyword>
<evidence type="ECO:0008006" key="4">
    <source>
        <dbReference type="Google" id="ProtNLM"/>
    </source>
</evidence>
<dbReference type="CDD" id="cd11036">
    <property type="entry name" value="AknT-like"/>
    <property type="match status" value="1"/>
</dbReference>
<dbReference type="SUPFAM" id="SSF48264">
    <property type="entry name" value="Cytochrome P450"/>
    <property type="match status" value="1"/>
</dbReference>
<proteinExistence type="inferred from homology"/>
<dbReference type="InterPro" id="IPR001128">
    <property type="entry name" value="Cyt_P450"/>
</dbReference>
<dbReference type="EMBL" id="BMVO01000051">
    <property type="protein sequence ID" value="GHB33433.1"/>
    <property type="molecule type" value="Genomic_DNA"/>
</dbReference>
<accession>A0ABQ3ECF8</accession>
<reference evidence="3" key="1">
    <citation type="journal article" date="2019" name="Int. J. Syst. Evol. Microbiol.">
        <title>The Global Catalogue of Microorganisms (GCM) 10K type strain sequencing project: providing services to taxonomists for standard genome sequencing and annotation.</title>
        <authorList>
            <consortium name="The Broad Institute Genomics Platform"/>
            <consortium name="The Broad Institute Genome Sequencing Center for Infectious Disease"/>
            <person name="Wu L."/>
            <person name="Ma J."/>
        </authorList>
    </citation>
    <scope>NUCLEOTIDE SEQUENCE [LARGE SCALE GENOMIC DNA]</scope>
    <source>
        <strain evidence="3">JCM 4737</strain>
    </source>
</reference>
<evidence type="ECO:0000313" key="3">
    <source>
        <dbReference type="Proteomes" id="UP000599437"/>
    </source>
</evidence>
<dbReference type="PANTHER" id="PTHR46696:SF4">
    <property type="entry name" value="BIOTIN BIOSYNTHESIS CYTOCHROME P450"/>
    <property type="match status" value="1"/>
</dbReference>
<dbReference type="InterPro" id="IPR002397">
    <property type="entry name" value="Cyt_P450_B"/>
</dbReference>
<dbReference type="InterPro" id="IPR036396">
    <property type="entry name" value="Cyt_P450_sf"/>
</dbReference>
<name>A0ABQ3ECF8_9ACTN</name>
<evidence type="ECO:0000313" key="2">
    <source>
        <dbReference type="EMBL" id="GHB33433.1"/>
    </source>
</evidence>
<protein>
    <recommendedName>
        <fullName evidence="4">Cytochrome P450</fullName>
    </recommendedName>
</protein>
<dbReference type="Pfam" id="PF00067">
    <property type="entry name" value="p450"/>
    <property type="match status" value="1"/>
</dbReference>
<comment type="similarity">
    <text evidence="1">Belongs to the cytochrome P450 family.</text>
</comment>